<dbReference type="STRING" id="5288.A0A5C5FSQ9"/>
<evidence type="ECO:0000313" key="3">
    <source>
        <dbReference type="EMBL" id="TNY19262.1"/>
    </source>
</evidence>
<dbReference type="InterPro" id="IPR001810">
    <property type="entry name" value="F-box_dom"/>
</dbReference>
<protein>
    <recommendedName>
        <fullName evidence="2">F-box domain-containing protein</fullName>
    </recommendedName>
</protein>
<accession>A0A5C5FSQ9</accession>
<gene>
    <name evidence="3" type="ORF">DMC30DRAFT_423807</name>
</gene>
<feature type="domain" description="F-box" evidence="2">
    <location>
        <begin position="69"/>
        <end position="115"/>
    </location>
</feature>
<comment type="caution">
    <text evidence="3">The sequence shown here is derived from an EMBL/GenBank/DDBJ whole genome shotgun (WGS) entry which is preliminary data.</text>
</comment>
<evidence type="ECO:0000256" key="1">
    <source>
        <dbReference type="SAM" id="MobiDB-lite"/>
    </source>
</evidence>
<name>A0A5C5FSQ9_9BASI</name>
<dbReference type="EMBL" id="SOZI01000102">
    <property type="protein sequence ID" value="TNY19262.1"/>
    <property type="molecule type" value="Genomic_DNA"/>
</dbReference>
<evidence type="ECO:0000313" key="4">
    <source>
        <dbReference type="Proteomes" id="UP000311382"/>
    </source>
</evidence>
<dbReference type="CDD" id="cd09917">
    <property type="entry name" value="F-box_SF"/>
    <property type="match status" value="1"/>
</dbReference>
<dbReference type="Proteomes" id="UP000311382">
    <property type="component" value="Unassembled WGS sequence"/>
</dbReference>
<dbReference type="PROSITE" id="PS50181">
    <property type="entry name" value="FBOX"/>
    <property type="match status" value="1"/>
</dbReference>
<reference evidence="3 4" key="1">
    <citation type="submission" date="2019-03" db="EMBL/GenBank/DDBJ databases">
        <title>Rhodosporidium diobovatum UCD-FST 08-225 genome sequencing, assembly, and annotation.</title>
        <authorList>
            <person name="Fakankun I.U."/>
            <person name="Fristensky B."/>
            <person name="Levin D.B."/>
        </authorList>
    </citation>
    <scope>NUCLEOTIDE SEQUENCE [LARGE SCALE GENOMIC DNA]</scope>
    <source>
        <strain evidence="3 4">UCD-FST 08-225</strain>
    </source>
</reference>
<dbReference type="Pfam" id="PF00646">
    <property type="entry name" value="F-box"/>
    <property type="match status" value="1"/>
</dbReference>
<dbReference type="InterPro" id="IPR036047">
    <property type="entry name" value="F-box-like_dom_sf"/>
</dbReference>
<sequence length="606" mass="68898">MARSTLRRDATHKRKHDLSDDDDDLDDLELENWLLRLASEDSSDEAPSEAPKPKRRSVGSGARGTKGVLEGILDLPLDVLINVCSHLDLATVCHLSRLSRRFFRFLRGNSSLSYIWEWAREESGLPELTAPGLTPVQYAHLLFGKHCQNCGKATTKIDYILRVCVCQKCSKDLVWDDRERHTTLCRDFEFCPCSEREGSGRSRNHGEYLVEDLKFRGFIERFYDGADSSDLITIKPGHGFDGDAIIAWQLQRLEEKEEEREAQRVRRREAIEVRFQERGWQPRNFQSIEWRTHSLVNIAKDINDSVWQSIHEPLEAFLAAQEDQRNAEYMRARSDERRNECVTEHDLLLKDKALAKKLGLYPLPPWADFCELEAVKKLWQIATIDDAYAEEYPSIVTDAGAIADELSTLKTVFKAALLPKVVEILRDIEKASASTEGAHRLELLPEPEDGDDFTLEQEDDILARASSAISCRACSFIDVFPRILAHECASYSSRHGAASHTIAEYKVREKVARAVLAIADKAGLEPEASYDAFDELGSTMSCACDLPESMAVPWHNMIYHLTTFHDSPLRSSDIQVVVESEQEAMERVFEKHKKRVRWAGVDSADM</sequence>
<feature type="region of interest" description="Disordered" evidence="1">
    <location>
        <begin position="1"/>
        <end position="25"/>
    </location>
</feature>
<evidence type="ECO:0000259" key="2">
    <source>
        <dbReference type="PROSITE" id="PS50181"/>
    </source>
</evidence>
<dbReference type="OrthoDB" id="2530202at2759"/>
<dbReference type="SUPFAM" id="SSF81383">
    <property type="entry name" value="F-box domain"/>
    <property type="match status" value="1"/>
</dbReference>
<feature type="region of interest" description="Disordered" evidence="1">
    <location>
        <begin position="39"/>
        <end position="62"/>
    </location>
</feature>
<proteinExistence type="predicted"/>
<keyword evidence="4" id="KW-1185">Reference proteome</keyword>
<dbReference type="AlphaFoldDB" id="A0A5C5FSQ9"/>
<organism evidence="3 4">
    <name type="scientific">Rhodotorula diobovata</name>
    <dbReference type="NCBI Taxonomy" id="5288"/>
    <lineage>
        <taxon>Eukaryota</taxon>
        <taxon>Fungi</taxon>
        <taxon>Dikarya</taxon>
        <taxon>Basidiomycota</taxon>
        <taxon>Pucciniomycotina</taxon>
        <taxon>Microbotryomycetes</taxon>
        <taxon>Sporidiobolales</taxon>
        <taxon>Sporidiobolaceae</taxon>
        <taxon>Rhodotorula</taxon>
    </lineage>
</organism>